<dbReference type="EC" id="3.2.1.-" evidence="9"/>
<dbReference type="PROSITE" id="PS00812">
    <property type="entry name" value="GLYCOSYL_HYDROL_F8"/>
    <property type="match status" value="1"/>
</dbReference>
<feature type="chain" id="PRO_5047212441" description="Glucanase" evidence="10">
    <location>
        <begin position="18"/>
        <end position="422"/>
    </location>
</feature>
<evidence type="ECO:0000256" key="5">
    <source>
        <dbReference type="ARBA" id="ARBA00023001"/>
    </source>
</evidence>
<name>A0ABS5K7B2_9BACT</name>
<keyword evidence="5" id="KW-0136">Cellulose degradation</keyword>
<dbReference type="Proteomes" id="UP000721861">
    <property type="component" value="Unassembled WGS sequence"/>
</dbReference>
<dbReference type="InterPro" id="IPR008928">
    <property type="entry name" value="6-hairpin_glycosidase_sf"/>
</dbReference>
<proteinExistence type="inferred from homology"/>
<dbReference type="Pfam" id="PF01270">
    <property type="entry name" value="Glyco_hydro_8"/>
    <property type="match status" value="1"/>
</dbReference>
<reference evidence="11 12" key="1">
    <citation type="journal article" date="2014" name="Int. J. Syst. Evol. Microbiol.">
        <title>Carboxylicivirga gen. nov. in the family Marinilabiliaceae with two novel species, Carboxylicivirga mesophila sp. nov. and Carboxylicivirga taeanensis sp. nov., and reclassification of Cytophaga fermentans as Saccharicrinis fermentans gen. nov., comb. nov.</title>
        <authorList>
            <person name="Yang S.H."/>
            <person name="Seo H.S."/>
            <person name="Woo J.H."/>
            <person name="Oh H.M."/>
            <person name="Jang H."/>
            <person name="Lee J.H."/>
            <person name="Kim S.J."/>
            <person name="Kwon K.K."/>
        </authorList>
    </citation>
    <scope>NUCLEOTIDE SEQUENCE [LARGE SCALE GENOMIC DNA]</scope>
    <source>
        <strain evidence="11 12">JCM 18290</strain>
    </source>
</reference>
<keyword evidence="7 9" id="KW-0624">Polysaccharide degradation</keyword>
<evidence type="ECO:0000256" key="7">
    <source>
        <dbReference type="ARBA" id="ARBA00023326"/>
    </source>
</evidence>
<protein>
    <recommendedName>
        <fullName evidence="9">Glucanase</fullName>
        <ecNumber evidence="9">3.2.1.-</ecNumber>
    </recommendedName>
</protein>
<accession>A0ABS5K7B2</accession>
<keyword evidence="7 9" id="KW-0119">Carbohydrate metabolism</keyword>
<dbReference type="RefSeq" id="WP_212226587.1">
    <property type="nucleotide sequence ID" value="NZ_JAGUCN010000004.1"/>
</dbReference>
<keyword evidence="12" id="KW-1185">Reference proteome</keyword>
<comment type="caution">
    <text evidence="11">The sequence shown here is derived from an EMBL/GenBank/DDBJ whole genome shotgun (WGS) entry which is preliminary data.</text>
</comment>
<sequence length="422" mass="47737">MKLRGLFILFTSLSLSACNSDEVPVRPNGRSLIIHEPSEAIKPFPQAQTFVNSIKPNNLSQEELNNDVVNYYQYWLKKYMRESNGQTPGGGYYVRMKGTGGDGSEITTSEAHGYGMIVLALMAGYDVNAKKYFDGMLNMCYQHYSSGNSKCMSWVIHESEESQYRQASATDGDMDIAYALLLADKQWGSDGAINYLQMAKDVIAGLRESCLSSSSKRMLLGDWDSDPYTTRSSDWMTGHMRCFYAITGDELWLEAIDEVYLMIDELTDKYSPQTGLMPDFVVGKTPQPAPEYFLDEYKQTNHYSWNACRYPWRISADYLHFGGSDAKRAMTTLTDFFVDASGGHPANIKMGYYLNGKPMDNYSSAAFIAPVITASTTDVKYQAYLNEGWDWLNRFVNETYYSDTITLLNMLLISGNWWNPAE</sequence>
<dbReference type="InterPro" id="IPR002037">
    <property type="entry name" value="Glyco_hydro_8"/>
</dbReference>
<evidence type="ECO:0000256" key="3">
    <source>
        <dbReference type="ARBA" id="ARBA00022729"/>
    </source>
</evidence>
<keyword evidence="6 9" id="KW-0326">Glycosidase</keyword>
<evidence type="ECO:0000256" key="10">
    <source>
        <dbReference type="SAM" id="SignalP"/>
    </source>
</evidence>
<dbReference type="Gene3D" id="1.50.10.10">
    <property type="match status" value="1"/>
</dbReference>
<comment type="similarity">
    <text evidence="2 9">Belongs to the glycosyl hydrolase 8 (cellulase D) family.</text>
</comment>
<keyword evidence="4 9" id="KW-0378">Hydrolase</keyword>
<organism evidence="11 12">
    <name type="scientific">Carboxylicivirga mesophila</name>
    <dbReference type="NCBI Taxonomy" id="1166478"/>
    <lineage>
        <taxon>Bacteria</taxon>
        <taxon>Pseudomonadati</taxon>
        <taxon>Bacteroidota</taxon>
        <taxon>Bacteroidia</taxon>
        <taxon>Marinilabiliales</taxon>
        <taxon>Marinilabiliaceae</taxon>
        <taxon>Carboxylicivirga</taxon>
    </lineage>
</organism>
<evidence type="ECO:0000256" key="8">
    <source>
        <dbReference type="PROSITE-ProRule" id="PRU10058"/>
    </source>
</evidence>
<feature type="signal peptide" evidence="10">
    <location>
        <begin position="1"/>
        <end position="17"/>
    </location>
</feature>
<gene>
    <name evidence="11" type="ORF">KEM09_05665</name>
</gene>
<dbReference type="EMBL" id="JAGUCN010000004">
    <property type="protein sequence ID" value="MBS2210875.1"/>
    <property type="molecule type" value="Genomic_DNA"/>
</dbReference>
<keyword evidence="3 10" id="KW-0732">Signal</keyword>
<dbReference type="InterPro" id="IPR019834">
    <property type="entry name" value="Glyco_hydro_8_CS"/>
</dbReference>
<evidence type="ECO:0000256" key="1">
    <source>
        <dbReference type="ARBA" id="ARBA00000966"/>
    </source>
</evidence>
<dbReference type="PRINTS" id="PR00735">
    <property type="entry name" value="GLHYDRLASE8"/>
</dbReference>
<dbReference type="SUPFAM" id="SSF48208">
    <property type="entry name" value="Six-hairpin glycosidases"/>
    <property type="match status" value="1"/>
</dbReference>
<feature type="active site" description="Nucleophile" evidence="8">
    <location>
        <position position="171"/>
    </location>
</feature>
<evidence type="ECO:0000256" key="6">
    <source>
        <dbReference type="ARBA" id="ARBA00023295"/>
    </source>
</evidence>
<comment type="catalytic activity">
    <reaction evidence="1">
        <text>Endohydrolysis of (1-&gt;4)-beta-D-glucosidic linkages in cellulose, lichenin and cereal beta-D-glucans.</text>
        <dbReference type="EC" id="3.2.1.4"/>
    </reaction>
</comment>
<dbReference type="PROSITE" id="PS51257">
    <property type="entry name" value="PROKAR_LIPOPROTEIN"/>
    <property type="match status" value="1"/>
</dbReference>
<evidence type="ECO:0000313" key="11">
    <source>
        <dbReference type="EMBL" id="MBS2210875.1"/>
    </source>
</evidence>
<evidence type="ECO:0000313" key="12">
    <source>
        <dbReference type="Proteomes" id="UP000721861"/>
    </source>
</evidence>
<evidence type="ECO:0000256" key="2">
    <source>
        <dbReference type="ARBA" id="ARBA00009209"/>
    </source>
</evidence>
<dbReference type="InterPro" id="IPR012341">
    <property type="entry name" value="6hp_glycosidase-like_sf"/>
</dbReference>
<evidence type="ECO:0000256" key="4">
    <source>
        <dbReference type="ARBA" id="ARBA00022801"/>
    </source>
</evidence>
<evidence type="ECO:0000256" key="9">
    <source>
        <dbReference type="RuleBase" id="RU361167"/>
    </source>
</evidence>